<comment type="caution">
    <text evidence="3">The sequence shown here is derived from an EMBL/GenBank/DDBJ whole genome shotgun (WGS) entry which is preliminary data.</text>
</comment>
<reference evidence="3 4" key="1">
    <citation type="journal article" date="2017" name="Nat. Ecol. Evol.">
        <title>Scallop genome provides insights into evolution of bilaterian karyotype and development.</title>
        <authorList>
            <person name="Wang S."/>
            <person name="Zhang J."/>
            <person name="Jiao W."/>
            <person name="Li J."/>
            <person name="Xun X."/>
            <person name="Sun Y."/>
            <person name="Guo X."/>
            <person name="Huan P."/>
            <person name="Dong B."/>
            <person name="Zhang L."/>
            <person name="Hu X."/>
            <person name="Sun X."/>
            <person name="Wang J."/>
            <person name="Zhao C."/>
            <person name="Wang Y."/>
            <person name="Wang D."/>
            <person name="Huang X."/>
            <person name="Wang R."/>
            <person name="Lv J."/>
            <person name="Li Y."/>
            <person name="Zhang Z."/>
            <person name="Liu B."/>
            <person name="Lu W."/>
            <person name="Hui Y."/>
            <person name="Liang J."/>
            <person name="Zhou Z."/>
            <person name="Hou R."/>
            <person name="Li X."/>
            <person name="Liu Y."/>
            <person name="Li H."/>
            <person name="Ning X."/>
            <person name="Lin Y."/>
            <person name="Zhao L."/>
            <person name="Xing Q."/>
            <person name="Dou J."/>
            <person name="Li Y."/>
            <person name="Mao J."/>
            <person name="Guo H."/>
            <person name="Dou H."/>
            <person name="Li T."/>
            <person name="Mu C."/>
            <person name="Jiang W."/>
            <person name="Fu Q."/>
            <person name="Fu X."/>
            <person name="Miao Y."/>
            <person name="Liu J."/>
            <person name="Yu Q."/>
            <person name="Li R."/>
            <person name="Liao H."/>
            <person name="Li X."/>
            <person name="Kong Y."/>
            <person name="Jiang Z."/>
            <person name="Chourrout D."/>
            <person name="Li R."/>
            <person name="Bao Z."/>
        </authorList>
    </citation>
    <scope>NUCLEOTIDE SEQUENCE [LARGE SCALE GENOMIC DNA]</scope>
    <source>
        <strain evidence="3 4">PY_sf001</strain>
    </source>
</reference>
<dbReference type="Proteomes" id="UP000242188">
    <property type="component" value="Unassembled WGS sequence"/>
</dbReference>
<evidence type="ECO:0000313" key="4">
    <source>
        <dbReference type="Proteomes" id="UP000242188"/>
    </source>
</evidence>
<dbReference type="Pfam" id="PF15998">
    <property type="entry name" value="DUF4773"/>
    <property type="match status" value="1"/>
</dbReference>
<dbReference type="InterPro" id="IPR031941">
    <property type="entry name" value="DUF4773"/>
</dbReference>
<accession>A0A210Q8W1</accession>
<dbReference type="OrthoDB" id="6063292at2759"/>
<proteinExistence type="predicted"/>
<keyword evidence="4" id="KW-1185">Reference proteome</keyword>
<dbReference type="AlphaFoldDB" id="A0A210Q8W1"/>
<keyword evidence="1" id="KW-0732">Signal</keyword>
<organism evidence="3 4">
    <name type="scientific">Mizuhopecten yessoensis</name>
    <name type="common">Japanese scallop</name>
    <name type="synonym">Patinopecten yessoensis</name>
    <dbReference type="NCBI Taxonomy" id="6573"/>
    <lineage>
        <taxon>Eukaryota</taxon>
        <taxon>Metazoa</taxon>
        <taxon>Spiralia</taxon>
        <taxon>Lophotrochozoa</taxon>
        <taxon>Mollusca</taxon>
        <taxon>Bivalvia</taxon>
        <taxon>Autobranchia</taxon>
        <taxon>Pteriomorphia</taxon>
        <taxon>Pectinida</taxon>
        <taxon>Pectinoidea</taxon>
        <taxon>Pectinidae</taxon>
        <taxon>Mizuhopecten</taxon>
    </lineage>
</organism>
<dbReference type="PANTHER" id="PTHR36299:SF2">
    <property type="entry name" value="DUF4773 DOMAIN-CONTAINING PROTEIN"/>
    <property type="match status" value="1"/>
</dbReference>
<feature type="chain" id="PRO_5012758426" description="DUF4773 domain-containing protein" evidence="1">
    <location>
        <begin position="21"/>
        <end position="179"/>
    </location>
</feature>
<evidence type="ECO:0000256" key="1">
    <source>
        <dbReference type="SAM" id="SignalP"/>
    </source>
</evidence>
<name>A0A210Q8W1_MIZYE</name>
<feature type="signal peptide" evidence="1">
    <location>
        <begin position="1"/>
        <end position="20"/>
    </location>
</feature>
<dbReference type="EMBL" id="NEDP02004560">
    <property type="protein sequence ID" value="OWF45161.1"/>
    <property type="molecule type" value="Genomic_DNA"/>
</dbReference>
<evidence type="ECO:0000313" key="3">
    <source>
        <dbReference type="EMBL" id="OWF45161.1"/>
    </source>
</evidence>
<dbReference type="PANTHER" id="PTHR36299">
    <property type="entry name" value="AGAP008005-PA"/>
    <property type="match status" value="1"/>
</dbReference>
<protein>
    <recommendedName>
        <fullName evidence="2">DUF4773 domain-containing protein</fullName>
    </recommendedName>
</protein>
<evidence type="ECO:0000259" key="2">
    <source>
        <dbReference type="Pfam" id="PF15998"/>
    </source>
</evidence>
<gene>
    <name evidence="3" type="ORF">KP79_PYT24730</name>
</gene>
<sequence length="179" mass="19920">MHISVISLLCFGLVLGSCQARDTREFLRDLQRELRDELAKEEFEEFLDELQKPGSCSCDTNSCSCCVNIHLKTDMHVCGVVAFEENIDVNFSLQLNGAVVFTVKIKGVKPPPVCKDIMGFKACVTFENITIDLKAHTFSGCAFLKISKGPVIVAHHELGCFKLPPKLKYRLPDNQTIGL</sequence>
<feature type="domain" description="DUF4773" evidence="2">
    <location>
        <begin position="56"/>
        <end position="163"/>
    </location>
</feature>